<feature type="domain" description="MmgE/PrpD N-terminal" evidence="2">
    <location>
        <begin position="22"/>
        <end position="236"/>
    </location>
</feature>
<dbReference type="GO" id="GO:0016829">
    <property type="term" value="F:lyase activity"/>
    <property type="evidence" value="ECO:0007669"/>
    <property type="project" value="InterPro"/>
</dbReference>
<gene>
    <name evidence="4" type="ORF">E7156_05060</name>
</gene>
<dbReference type="InterPro" id="IPR042188">
    <property type="entry name" value="MmgE/PrpD_sf_2"/>
</dbReference>
<dbReference type="Gene3D" id="3.30.1330.120">
    <property type="entry name" value="2-methylcitrate dehydratase PrpD"/>
    <property type="match status" value="1"/>
</dbReference>
<protein>
    <submittedName>
        <fullName evidence="4">MmgE/PrpD family protein</fullName>
    </submittedName>
</protein>
<dbReference type="EMBL" id="SVAF01000010">
    <property type="protein sequence ID" value="MBE6164671.1"/>
    <property type="molecule type" value="Genomic_DNA"/>
</dbReference>
<comment type="caution">
    <text evidence="4">The sequence shown here is derived from an EMBL/GenBank/DDBJ whole genome shotgun (WGS) entry which is preliminary data.</text>
</comment>
<evidence type="ECO:0000313" key="5">
    <source>
        <dbReference type="Proteomes" id="UP000700800"/>
    </source>
</evidence>
<dbReference type="InterPro" id="IPR045336">
    <property type="entry name" value="MmgE_PrpD_N"/>
</dbReference>
<dbReference type="Pfam" id="PF19305">
    <property type="entry name" value="MmgE_PrpD_C"/>
    <property type="match status" value="1"/>
</dbReference>
<accession>A0A928A449</accession>
<sequence length="441" mass="49548">MNVTKQIIEVLQKDVSQSSQYKESLDVSKNAFLDYIASYSAGLQSPKNQEIVKGLASSEGTKQILLTSYSTSRVQLALILGYLAHYEDLDDVQANFRGHPSAVIFSALLSVSDKNDSFKRMLESYIQGVEFAGRLGQQFHPHHVNQGWHSTATIGCIAAAVAIGYYKKVSINDFTCLLSLTTSQATGFLYQEGTNGKPLNAGFAARNAVQAYELVKVGMTAYDDVFSSDKGWTQIINQQCLDVDKLLENWLEPSQILSPGLWFKQYPFCSVANGGFDLAQKAHKLGLRTANISKVDVHFSSTGDKALTYRYPNIKLEGKFSIEYILWLTLEKGSVDLTDFTEEETSDDFFNFAKKVVRHNDLESDNTTRPVRLVIREADKIKFDQLEQHPKGSPNNPLSPKELHLKFKRLTKGHLEELYRYVTTGKISNTSEIFERLSKNY</sequence>
<comment type="similarity">
    <text evidence="1">Belongs to the PrpD family.</text>
</comment>
<feature type="domain" description="MmgE/PrpD C-terminal" evidence="3">
    <location>
        <begin position="266"/>
        <end position="416"/>
    </location>
</feature>
<dbReference type="Pfam" id="PF03972">
    <property type="entry name" value="MmgE_PrpD_N"/>
    <property type="match status" value="1"/>
</dbReference>
<reference evidence="4" key="1">
    <citation type="submission" date="2019-04" db="EMBL/GenBank/DDBJ databases">
        <title>Evolution of Biomass-Degrading Anaerobic Consortia Revealed by Metagenomics.</title>
        <authorList>
            <person name="Peng X."/>
        </authorList>
    </citation>
    <scope>NUCLEOTIDE SEQUENCE</scope>
    <source>
        <strain evidence="4">SIG195</strain>
    </source>
</reference>
<dbReference type="Proteomes" id="UP000700800">
    <property type="component" value="Unassembled WGS sequence"/>
</dbReference>
<dbReference type="SUPFAM" id="SSF103378">
    <property type="entry name" value="2-methylcitrate dehydratase PrpD"/>
    <property type="match status" value="1"/>
</dbReference>
<dbReference type="InterPro" id="IPR036148">
    <property type="entry name" value="MmgE/PrpD_sf"/>
</dbReference>
<dbReference type="InterPro" id="IPR005656">
    <property type="entry name" value="MmgE_PrpD"/>
</dbReference>
<evidence type="ECO:0000259" key="2">
    <source>
        <dbReference type="Pfam" id="PF03972"/>
    </source>
</evidence>
<organism evidence="4 5">
    <name type="scientific">Streptococcus gallolyticus</name>
    <dbReference type="NCBI Taxonomy" id="315405"/>
    <lineage>
        <taxon>Bacteria</taxon>
        <taxon>Bacillati</taxon>
        <taxon>Bacillota</taxon>
        <taxon>Bacilli</taxon>
        <taxon>Lactobacillales</taxon>
        <taxon>Streptococcaceae</taxon>
        <taxon>Streptococcus</taxon>
    </lineage>
</organism>
<dbReference type="PANTHER" id="PTHR16943">
    <property type="entry name" value="2-METHYLCITRATE DEHYDRATASE-RELATED"/>
    <property type="match status" value="1"/>
</dbReference>
<name>A0A928A449_9STRE</name>
<dbReference type="AlphaFoldDB" id="A0A928A449"/>
<dbReference type="InterPro" id="IPR042183">
    <property type="entry name" value="MmgE/PrpD_sf_1"/>
</dbReference>
<dbReference type="InterPro" id="IPR045337">
    <property type="entry name" value="MmgE_PrpD_C"/>
</dbReference>
<dbReference type="PANTHER" id="PTHR16943:SF8">
    <property type="entry name" value="2-METHYLCITRATE DEHYDRATASE"/>
    <property type="match status" value="1"/>
</dbReference>
<proteinExistence type="inferred from homology"/>
<evidence type="ECO:0000256" key="1">
    <source>
        <dbReference type="ARBA" id="ARBA00006174"/>
    </source>
</evidence>
<evidence type="ECO:0000259" key="3">
    <source>
        <dbReference type="Pfam" id="PF19305"/>
    </source>
</evidence>
<evidence type="ECO:0000313" key="4">
    <source>
        <dbReference type="EMBL" id="MBE6164671.1"/>
    </source>
</evidence>
<dbReference type="Gene3D" id="1.10.4100.10">
    <property type="entry name" value="2-methylcitrate dehydratase PrpD"/>
    <property type="match status" value="1"/>
</dbReference>